<dbReference type="InterPro" id="IPR034443">
    <property type="entry name" value="PB1A10.08"/>
</dbReference>
<feature type="region of interest" description="Disordered" evidence="1">
    <location>
        <begin position="208"/>
        <end position="235"/>
    </location>
</feature>
<gene>
    <name evidence="2" type="ORF">AAP_04439</name>
</gene>
<dbReference type="VEuPathDB" id="FungiDB:AAP_04439"/>
<evidence type="ECO:0000313" key="2">
    <source>
        <dbReference type="EMBL" id="KZZ89292.1"/>
    </source>
</evidence>
<name>A0A167WUL2_9EURO</name>
<keyword evidence="3" id="KW-1185">Reference proteome</keyword>
<dbReference type="AlphaFoldDB" id="A0A167WUL2"/>
<dbReference type="OrthoDB" id="4181307at2759"/>
<evidence type="ECO:0000256" key="1">
    <source>
        <dbReference type="SAM" id="MobiDB-lite"/>
    </source>
</evidence>
<feature type="region of interest" description="Disordered" evidence="1">
    <location>
        <begin position="392"/>
        <end position="438"/>
    </location>
</feature>
<feature type="compositionally biased region" description="Low complexity" evidence="1">
    <location>
        <begin position="105"/>
        <end position="130"/>
    </location>
</feature>
<reference evidence="2 3" key="1">
    <citation type="journal article" date="2016" name="Genome Biol. Evol.">
        <title>Divergent and convergent evolution of fungal pathogenicity.</title>
        <authorList>
            <person name="Shang Y."/>
            <person name="Xiao G."/>
            <person name="Zheng P."/>
            <person name="Cen K."/>
            <person name="Zhan S."/>
            <person name="Wang C."/>
        </authorList>
    </citation>
    <scope>NUCLEOTIDE SEQUENCE [LARGE SCALE GENOMIC DNA]</scope>
    <source>
        <strain evidence="2 3">ARSEF 7405</strain>
    </source>
</reference>
<dbReference type="Proteomes" id="UP000242877">
    <property type="component" value="Unassembled WGS sequence"/>
</dbReference>
<feature type="region of interest" description="Disordered" evidence="1">
    <location>
        <begin position="97"/>
        <end position="164"/>
    </location>
</feature>
<accession>A0A167WUL2</accession>
<sequence length="513" mass="58003">MLAHLPSSDETLVDSPHFIRTRPLDITFNQRKQHYQSLPKQQSQSHRQLYTRADGLLQKHQLYPSGDMNYREKLPAPPHRVVPPHVANILEVTAIPVPRQRRVRNSTQRRQQQKQQKQQHQQFQIQEQQKWSSASNAGQPLESYVEQSSDSLRRRRGSYLSEGSHTSRDFLDLLLSSPDDLNDEASLAGGGCSSTCGADTFSLDSVSCSSVPSLERDDDGPDSPDSQAETPLSLDRKVYSPKSAIQISESQACSDDHPLLFGGEDSVDDLVPEVQSTMSDALPKRHPKQRSTFKSNLTASLRAIKLAAQSVSQFTAPSLRNDDFLTRSFSSFSMSSTDDKRPEPMYQPPSPALRRYLNPINLHAFSEFPRDHSFNLTEMRQAMPVQMKTYRRSTSQSGKLSTNFPSERLNQPNSFETTDENSHCESTTAAAPFPPPPEMMPRQCRENGEFLRIIVLEMNMRRHGKLRLDSPGRARYMLPPKKSSLGYVPTVQYTSQSMSKKQTPDRWVALTLQ</sequence>
<evidence type="ECO:0000313" key="3">
    <source>
        <dbReference type="Proteomes" id="UP000242877"/>
    </source>
</evidence>
<feature type="compositionally biased region" description="Polar residues" evidence="1">
    <location>
        <begin position="392"/>
        <end position="416"/>
    </location>
</feature>
<comment type="caution">
    <text evidence="2">The sequence shown here is derived from an EMBL/GenBank/DDBJ whole genome shotgun (WGS) entry which is preliminary data.</text>
</comment>
<protein>
    <submittedName>
        <fullName evidence="2">Uncharacterized protein</fullName>
    </submittedName>
</protein>
<organism evidence="2 3">
    <name type="scientific">Ascosphaera apis ARSEF 7405</name>
    <dbReference type="NCBI Taxonomy" id="392613"/>
    <lineage>
        <taxon>Eukaryota</taxon>
        <taxon>Fungi</taxon>
        <taxon>Dikarya</taxon>
        <taxon>Ascomycota</taxon>
        <taxon>Pezizomycotina</taxon>
        <taxon>Eurotiomycetes</taxon>
        <taxon>Eurotiomycetidae</taxon>
        <taxon>Onygenales</taxon>
        <taxon>Ascosphaeraceae</taxon>
        <taxon>Ascosphaera</taxon>
    </lineage>
</organism>
<dbReference type="EMBL" id="AZGZ01000021">
    <property type="protein sequence ID" value="KZZ89292.1"/>
    <property type="molecule type" value="Genomic_DNA"/>
</dbReference>
<dbReference type="PANTHER" id="PTHR42051:SF1">
    <property type="entry name" value="MEIOTICALLY UP-REGULATED PROTEIN PB1A10.08"/>
    <property type="match status" value="1"/>
</dbReference>
<dbReference type="PANTHER" id="PTHR42051">
    <property type="entry name" value="MEIOTICALLY UP-REGULATED PROTEIN PB1A10.08"/>
    <property type="match status" value="1"/>
</dbReference>
<proteinExistence type="predicted"/>